<dbReference type="AlphaFoldDB" id="A0A4R2KYZ3"/>
<keyword evidence="2" id="KW-1185">Reference proteome</keyword>
<evidence type="ECO:0000313" key="1">
    <source>
        <dbReference type="EMBL" id="TCO71915.1"/>
    </source>
</evidence>
<dbReference type="OrthoDB" id="9788127at2"/>
<evidence type="ECO:0000313" key="2">
    <source>
        <dbReference type="Proteomes" id="UP000295142"/>
    </source>
</evidence>
<protein>
    <recommendedName>
        <fullName evidence="3">Glutamyl-tRNA amidotransferase</fullName>
    </recommendedName>
</protein>
<dbReference type="PANTHER" id="PTHR28055">
    <property type="entry name" value="ALTERED INHERITANCE OF MITOCHONDRIA PROTEIN 41, MITOCHONDRIAL"/>
    <property type="match status" value="1"/>
</dbReference>
<dbReference type="EMBL" id="SLWW01000005">
    <property type="protein sequence ID" value="TCO71915.1"/>
    <property type="molecule type" value="Genomic_DNA"/>
</dbReference>
<dbReference type="InterPro" id="IPR023168">
    <property type="entry name" value="GatB_Yqey_C_2"/>
</dbReference>
<dbReference type="PANTHER" id="PTHR28055:SF1">
    <property type="entry name" value="ALTERED INHERITANCE OF MITOCHONDRIA PROTEIN 41, MITOCHONDRIAL"/>
    <property type="match status" value="1"/>
</dbReference>
<accession>A0A4R2KYZ3</accession>
<reference evidence="1 2" key="1">
    <citation type="submission" date="2019-03" db="EMBL/GenBank/DDBJ databases">
        <title>Genomic Encyclopedia of Type Strains, Phase IV (KMG-IV): sequencing the most valuable type-strain genomes for metagenomic binning, comparative biology and taxonomic classification.</title>
        <authorList>
            <person name="Goeker M."/>
        </authorList>
    </citation>
    <scope>NUCLEOTIDE SEQUENCE [LARGE SCALE GENOMIC DNA]</scope>
    <source>
        <strain evidence="1 2">DSM 4868</strain>
    </source>
</reference>
<dbReference type="Gene3D" id="1.10.10.410">
    <property type="match status" value="1"/>
</dbReference>
<dbReference type="InterPro" id="IPR019004">
    <property type="entry name" value="YqeY/Aim41"/>
</dbReference>
<evidence type="ECO:0008006" key="3">
    <source>
        <dbReference type="Google" id="ProtNLM"/>
    </source>
</evidence>
<comment type="caution">
    <text evidence="1">The sequence shown here is derived from an EMBL/GenBank/DDBJ whole genome shotgun (WGS) entry which is preliminary data.</text>
</comment>
<proteinExistence type="predicted"/>
<sequence>MDLRTRISSGLKTAMKNQEAQRLSTLRLINAAIKDKDIALRGEGVEEGVGDAEVLAILGRMTRQRQESARAYEEGGRLDLAEAERAEIAVIEEFLPRPLTEAEVARAVDEAIQTTGAETIRDMGRVMGVLKADYAGRMDFGAVGPMVKERLA</sequence>
<dbReference type="Pfam" id="PF09424">
    <property type="entry name" value="YqeY"/>
    <property type="match status" value="1"/>
</dbReference>
<dbReference type="Gene3D" id="1.10.1510.10">
    <property type="entry name" value="Uncharacterised protein YqeY/AIM41 PF09424, N-terminal domain"/>
    <property type="match status" value="1"/>
</dbReference>
<dbReference type="SUPFAM" id="SSF89095">
    <property type="entry name" value="GatB/YqeY motif"/>
    <property type="match status" value="1"/>
</dbReference>
<dbReference type="InterPro" id="IPR003789">
    <property type="entry name" value="Asn/Gln_tRNA_amidoTrase-B-like"/>
</dbReference>
<name>A0A4R2KYZ3_9RHOB</name>
<dbReference type="RefSeq" id="WP_132543307.1">
    <property type="nucleotide sequence ID" value="NZ_SLWW01000005.1"/>
</dbReference>
<dbReference type="Proteomes" id="UP000295142">
    <property type="component" value="Unassembled WGS sequence"/>
</dbReference>
<organism evidence="1 2">
    <name type="scientific">Rhodovulum euryhalinum</name>
    <dbReference type="NCBI Taxonomy" id="35805"/>
    <lineage>
        <taxon>Bacteria</taxon>
        <taxon>Pseudomonadati</taxon>
        <taxon>Pseudomonadota</taxon>
        <taxon>Alphaproteobacteria</taxon>
        <taxon>Rhodobacterales</taxon>
        <taxon>Paracoccaceae</taxon>
        <taxon>Rhodovulum</taxon>
    </lineage>
</organism>
<gene>
    <name evidence="1" type="ORF">EV655_10519</name>
</gene>
<dbReference type="GO" id="GO:0016884">
    <property type="term" value="F:carbon-nitrogen ligase activity, with glutamine as amido-N-donor"/>
    <property type="evidence" value="ECO:0007669"/>
    <property type="project" value="InterPro"/>
</dbReference>
<dbReference type="InterPro" id="IPR042184">
    <property type="entry name" value="YqeY/Aim41_N"/>
</dbReference>